<dbReference type="AlphaFoldDB" id="A0A1S1MNP3"/>
<feature type="compositionally biased region" description="Polar residues" evidence="1">
    <location>
        <begin position="188"/>
        <end position="209"/>
    </location>
</feature>
<dbReference type="InterPro" id="IPR011528">
    <property type="entry name" value="NERD"/>
</dbReference>
<evidence type="ECO:0000313" key="5">
    <source>
        <dbReference type="Proteomes" id="UP000179786"/>
    </source>
</evidence>
<feature type="domain" description="NERD" evidence="3">
    <location>
        <begin position="253"/>
        <end position="369"/>
    </location>
</feature>
<accession>A0A1S1MNP3</accession>
<keyword evidence="2" id="KW-0472">Membrane</keyword>
<evidence type="ECO:0000259" key="3">
    <source>
        <dbReference type="PROSITE" id="PS50965"/>
    </source>
</evidence>
<organism evidence="4 5">
    <name type="scientific">Pseudoalteromonas amylolytica</name>
    <dbReference type="NCBI Taxonomy" id="1859457"/>
    <lineage>
        <taxon>Bacteria</taxon>
        <taxon>Pseudomonadati</taxon>
        <taxon>Pseudomonadota</taxon>
        <taxon>Gammaproteobacteria</taxon>
        <taxon>Alteromonadales</taxon>
        <taxon>Pseudoalteromonadaceae</taxon>
        <taxon>Pseudoalteromonas</taxon>
    </lineage>
</organism>
<keyword evidence="2" id="KW-0812">Transmembrane</keyword>
<dbReference type="PROSITE" id="PS50965">
    <property type="entry name" value="NERD"/>
    <property type="match status" value="1"/>
</dbReference>
<feature type="transmembrane region" description="Helical" evidence="2">
    <location>
        <begin position="227"/>
        <end position="248"/>
    </location>
</feature>
<protein>
    <recommendedName>
        <fullName evidence="3">NERD domain-containing protein</fullName>
    </recommendedName>
</protein>
<dbReference type="EMBL" id="MKJU01000035">
    <property type="protein sequence ID" value="OHU87222.1"/>
    <property type="molecule type" value="Genomic_DNA"/>
</dbReference>
<sequence length="432" mass="49409">MPALAWGLLLCAVLLLLFWSALSKAQMQLPEDVCQSFLIEARALERAGASQKGQPSYNRWQRLDERLRLFCADVVVYTPQQQVKTKIATHANKPVLQVAATQLHQGPGRYSEPHKQAAWLEFYQPSASCQKANKTTQQHVRCNQEVTENRALFEKYWLETVQQQHKSGDQQPVKEVPNTEVVKPAQPQPVQNVQKAQPNSVQDNTTSIASLTQPQSESSIWRHVGSYVWIVLLIASFTVVTVTLWPYTKRAISHFVSRLLLHRFFKQSLGDNYLTLGKVRLGTANNVLDVDELLVSKYGIFVVQYQSQAGAIWVDSHSDYWTQSIDDERHYFDNPFDALNKKIALLREVLDLNTHIYGCIVFPKDVYFRTPMPNEVCTYSDAPKLIKAYDKVCFDDEQIAQIKLQVELYQQDSSLLERIKQAAERVKSLQLN</sequence>
<gene>
    <name evidence="4" type="ORF">BET10_01050</name>
</gene>
<dbReference type="Proteomes" id="UP000179786">
    <property type="component" value="Unassembled WGS sequence"/>
</dbReference>
<proteinExistence type="predicted"/>
<keyword evidence="2" id="KW-1133">Transmembrane helix</keyword>
<evidence type="ECO:0000313" key="4">
    <source>
        <dbReference type="EMBL" id="OHU87222.1"/>
    </source>
</evidence>
<dbReference type="Pfam" id="PF08378">
    <property type="entry name" value="NERD"/>
    <property type="match status" value="1"/>
</dbReference>
<comment type="caution">
    <text evidence="4">The sequence shown here is derived from an EMBL/GenBank/DDBJ whole genome shotgun (WGS) entry which is preliminary data.</text>
</comment>
<reference evidence="4 5" key="1">
    <citation type="submission" date="2016-09" db="EMBL/GenBank/DDBJ databases">
        <title>Pseudoalteromonas amylolytica sp. nov., isolated from the surface seawater.</title>
        <authorList>
            <person name="Wu Y.-H."/>
            <person name="Cheng H."/>
            <person name="Jin X.-B."/>
            <person name="Wang C.-S."/>
            <person name="Xu X.-W."/>
        </authorList>
    </citation>
    <scope>NUCLEOTIDE SEQUENCE [LARGE SCALE GENOMIC DNA]</scope>
    <source>
        <strain evidence="4 5">JW1</strain>
    </source>
</reference>
<name>A0A1S1MNP3_9GAMM</name>
<dbReference type="STRING" id="1859457.BET10_01050"/>
<keyword evidence="5" id="KW-1185">Reference proteome</keyword>
<evidence type="ECO:0000256" key="2">
    <source>
        <dbReference type="SAM" id="Phobius"/>
    </source>
</evidence>
<feature type="region of interest" description="Disordered" evidence="1">
    <location>
        <begin position="183"/>
        <end position="209"/>
    </location>
</feature>
<evidence type="ECO:0000256" key="1">
    <source>
        <dbReference type="SAM" id="MobiDB-lite"/>
    </source>
</evidence>